<keyword evidence="2" id="KW-1185">Reference proteome</keyword>
<dbReference type="Proteomes" id="UP000191672">
    <property type="component" value="Unassembled WGS sequence"/>
</dbReference>
<sequence length="68" mass="7401">MASTRDAEPVPESLSSLADTAHQELKIPEVAAKHGGWKASQQISAVETQNAWTYCILLLFDMLMAVTV</sequence>
<evidence type="ECO:0000313" key="2">
    <source>
        <dbReference type="Proteomes" id="UP000191672"/>
    </source>
</evidence>
<gene>
    <name evidence="1" type="ORF">PENANT_c028G03703</name>
</gene>
<feature type="non-terminal residue" evidence="1">
    <location>
        <position position="68"/>
    </location>
</feature>
<dbReference type="EMBL" id="MDYN01000028">
    <property type="protein sequence ID" value="OQD81284.1"/>
    <property type="molecule type" value="Genomic_DNA"/>
</dbReference>
<reference evidence="2" key="1">
    <citation type="journal article" date="2017" name="Nat. Microbiol.">
        <title>Global analysis of biosynthetic gene clusters reveals vast potential of secondary metabolite production in Penicillium species.</title>
        <authorList>
            <person name="Nielsen J.C."/>
            <person name="Grijseels S."/>
            <person name="Prigent S."/>
            <person name="Ji B."/>
            <person name="Dainat J."/>
            <person name="Nielsen K.F."/>
            <person name="Frisvad J.C."/>
            <person name="Workman M."/>
            <person name="Nielsen J."/>
        </authorList>
    </citation>
    <scope>NUCLEOTIDE SEQUENCE [LARGE SCALE GENOMIC DNA]</scope>
    <source>
        <strain evidence="2">IBT 31811</strain>
    </source>
</reference>
<evidence type="ECO:0000313" key="1">
    <source>
        <dbReference type="EMBL" id="OQD81284.1"/>
    </source>
</evidence>
<dbReference type="AlphaFoldDB" id="A0A1V6PW87"/>
<proteinExistence type="predicted"/>
<name>A0A1V6PW87_9EURO</name>
<protein>
    <submittedName>
        <fullName evidence="1">Uncharacterized protein</fullName>
    </submittedName>
</protein>
<accession>A0A1V6PW87</accession>
<comment type="caution">
    <text evidence="1">The sequence shown here is derived from an EMBL/GenBank/DDBJ whole genome shotgun (WGS) entry which is preliminary data.</text>
</comment>
<organism evidence="1 2">
    <name type="scientific">Penicillium antarcticum</name>
    <dbReference type="NCBI Taxonomy" id="416450"/>
    <lineage>
        <taxon>Eukaryota</taxon>
        <taxon>Fungi</taxon>
        <taxon>Dikarya</taxon>
        <taxon>Ascomycota</taxon>
        <taxon>Pezizomycotina</taxon>
        <taxon>Eurotiomycetes</taxon>
        <taxon>Eurotiomycetidae</taxon>
        <taxon>Eurotiales</taxon>
        <taxon>Aspergillaceae</taxon>
        <taxon>Penicillium</taxon>
    </lineage>
</organism>